<sequence length="66" mass="7230">MALWLRNGKRLGRWLPGLPERAVSILAGLYACIGLGLKGIPRPGSDRFPDRFLTHVMKPGAPLHLA</sequence>
<dbReference type="AlphaFoldDB" id="A0A0M0J574"/>
<dbReference type="PROSITE" id="PS51257">
    <property type="entry name" value="PROKAR_LIPOPROTEIN"/>
    <property type="match status" value="1"/>
</dbReference>
<evidence type="ECO:0000313" key="1">
    <source>
        <dbReference type="EMBL" id="KOO21635.1"/>
    </source>
</evidence>
<protein>
    <submittedName>
        <fullName evidence="1">Uncharacterized protein</fullName>
    </submittedName>
</protein>
<name>A0A0M0J574_9EUKA</name>
<gene>
    <name evidence="1" type="ORF">Ctob_000950</name>
</gene>
<dbReference type="Proteomes" id="UP000037460">
    <property type="component" value="Unassembled WGS sequence"/>
</dbReference>
<accession>A0A0M0J574</accession>
<dbReference type="EMBL" id="JWZX01003346">
    <property type="protein sequence ID" value="KOO21635.1"/>
    <property type="molecule type" value="Genomic_DNA"/>
</dbReference>
<organism evidence="1 2">
    <name type="scientific">Chrysochromulina tobinii</name>
    <dbReference type="NCBI Taxonomy" id="1460289"/>
    <lineage>
        <taxon>Eukaryota</taxon>
        <taxon>Haptista</taxon>
        <taxon>Haptophyta</taxon>
        <taxon>Prymnesiophyceae</taxon>
        <taxon>Prymnesiales</taxon>
        <taxon>Chrysochromulinaceae</taxon>
        <taxon>Chrysochromulina</taxon>
    </lineage>
</organism>
<keyword evidence="2" id="KW-1185">Reference proteome</keyword>
<proteinExistence type="predicted"/>
<evidence type="ECO:0000313" key="2">
    <source>
        <dbReference type="Proteomes" id="UP000037460"/>
    </source>
</evidence>
<reference evidence="2" key="1">
    <citation type="journal article" date="2015" name="PLoS Genet.">
        <title>Genome Sequence and Transcriptome Analyses of Chrysochromulina tobin: Metabolic Tools for Enhanced Algal Fitness in the Prominent Order Prymnesiales (Haptophyceae).</title>
        <authorList>
            <person name="Hovde B.T."/>
            <person name="Deodato C.R."/>
            <person name="Hunsperger H.M."/>
            <person name="Ryken S.A."/>
            <person name="Yost W."/>
            <person name="Jha R.K."/>
            <person name="Patterson J."/>
            <person name="Monnat R.J. Jr."/>
            <person name="Barlow S.B."/>
            <person name="Starkenburg S.R."/>
            <person name="Cattolico R.A."/>
        </authorList>
    </citation>
    <scope>NUCLEOTIDE SEQUENCE</scope>
    <source>
        <strain evidence="2">CCMP291</strain>
    </source>
</reference>
<comment type="caution">
    <text evidence="1">The sequence shown here is derived from an EMBL/GenBank/DDBJ whole genome shotgun (WGS) entry which is preliminary data.</text>
</comment>